<accession>A0ABY8TY16</accession>
<name>A0ABY8TY16_TETOB</name>
<evidence type="ECO:0000256" key="1">
    <source>
        <dbReference type="ARBA" id="ARBA00009500"/>
    </source>
</evidence>
<sequence length="418" mass="44340">MAGQRIAAFAWQMLGQSSTPNADASGSFLSPVSLYIALGLALNGAGSGSDTEQQIFHLLHQDKARLLGLLAPKTAAAADVQQLTTELAALSSSLVQQQQQQQGDKEDGSKAEGGAQLIIANGVWTKGVPVHEAYAAKMLQLFKAEVREVASVDPINAWAAAATKGLINVAVPPGTDFDLVLTNAVYFKVYFKGLWEYAFKKEATSRQAFKLGAGDEVQVDMMSKRFKAADQSAPGARKVQYAETSSYQAVRLPYKGSTISALIVLPSEHLAAQGIAAAAAQLDVGDLLDATKFRNVGPAGLDVQLPKFKVKTQPTSLKKELVSLGLSAPFADKAADFSQLSPQPLYISDVLQSVCVIVDEEGTEAAAVTAVIMMRATAVMAATPLIRFDRPFLFMLVDDASSTPLFVGTVSDPSNFPQ</sequence>
<proteinExistence type="inferred from homology"/>
<dbReference type="InterPro" id="IPR023796">
    <property type="entry name" value="Serpin_dom"/>
</dbReference>
<organism evidence="4 5">
    <name type="scientific">Tetradesmus obliquus</name>
    <name type="common">Green alga</name>
    <name type="synonym">Acutodesmus obliquus</name>
    <dbReference type="NCBI Taxonomy" id="3088"/>
    <lineage>
        <taxon>Eukaryota</taxon>
        <taxon>Viridiplantae</taxon>
        <taxon>Chlorophyta</taxon>
        <taxon>core chlorophytes</taxon>
        <taxon>Chlorophyceae</taxon>
        <taxon>CS clade</taxon>
        <taxon>Sphaeropleales</taxon>
        <taxon>Scenedesmaceae</taxon>
        <taxon>Tetradesmus</taxon>
    </lineage>
</organism>
<dbReference type="CDD" id="cd00172">
    <property type="entry name" value="serpin"/>
    <property type="match status" value="1"/>
</dbReference>
<dbReference type="Gene3D" id="2.30.39.10">
    <property type="entry name" value="Alpha-1-antitrypsin, domain 1"/>
    <property type="match status" value="1"/>
</dbReference>
<evidence type="ECO:0000256" key="2">
    <source>
        <dbReference type="RuleBase" id="RU000411"/>
    </source>
</evidence>
<dbReference type="InterPro" id="IPR042185">
    <property type="entry name" value="Serpin_sf_2"/>
</dbReference>
<dbReference type="EMBL" id="CP126212">
    <property type="protein sequence ID" value="WIA14036.1"/>
    <property type="molecule type" value="Genomic_DNA"/>
</dbReference>
<evidence type="ECO:0000313" key="5">
    <source>
        <dbReference type="Proteomes" id="UP001244341"/>
    </source>
</evidence>
<evidence type="ECO:0000313" key="4">
    <source>
        <dbReference type="EMBL" id="WIA14036.1"/>
    </source>
</evidence>
<dbReference type="SMART" id="SM00093">
    <property type="entry name" value="SERPIN"/>
    <property type="match status" value="1"/>
</dbReference>
<evidence type="ECO:0000259" key="3">
    <source>
        <dbReference type="SMART" id="SM00093"/>
    </source>
</evidence>
<reference evidence="4 5" key="1">
    <citation type="submission" date="2023-05" db="EMBL/GenBank/DDBJ databases">
        <title>A 100% complete, gapless, phased diploid assembly of the Scenedesmus obliquus UTEX 3031 genome.</title>
        <authorList>
            <person name="Biondi T.C."/>
            <person name="Hanschen E.R."/>
            <person name="Kwon T."/>
            <person name="Eng W."/>
            <person name="Kruse C.P.S."/>
            <person name="Koehler S.I."/>
            <person name="Kunde Y."/>
            <person name="Gleasner C.D."/>
            <person name="You Mak K.T."/>
            <person name="Polle J."/>
            <person name="Hovde B.T."/>
            <person name="Starkenburg S.R."/>
        </authorList>
    </citation>
    <scope>NUCLEOTIDE SEQUENCE [LARGE SCALE GENOMIC DNA]</scope>
    <source>
        <strain evidence="4 5">DOE0152z</strain>
    </source>
</reference>
<dbReference type="Gene3D" id="2.10.310.10">
    <property type="entry name" value="Serpins superfamily"/>
    <property type="match status" value="1"/>
</dbReference>
<keyword evidence="5" id="KW-1185">Reference proteome</keyword>
<dbReference type="Pfam" id="PF00079">
    <property type="entry name" value="Serpin"/>
    <property type="match status" value="1"/>
</dbReference>
<feature type="domain" description="Serpin" evidence="3">
    <location>
        <begin position="11"/>
        <end position="413"/>
    </location>
</feature>
<protein>
    <recommendedName>
        <fullName evidence="3">Serpin domain-containing protein</fullName>
    </recommendedName>
</protein>
<dbReference type="InterPro" id="IPR042178">
    <property type="entry name" value="Serpin_sf_1"/>
</dbReference>
<dbReference type="Gene3D" id="3.30.497.10">
    <property type="entry name" value="Antithrombin, subunit I, domain 2"/>
    <property type="match status" value="1"/>
</dbReference>
<comment type="similarity">
    <text evidence="1 2">Belongs to the serpin family.</text>
</comment>
<gene>
    <name evidence="4" type="ORF">OEZ85_002593</name>
</gene>
<dbReference type="SUPFAM" id="SSF56574">
    <property type="entry name" value="Serpins"/>
    <property type="match status" value="1"/>
</dbReference>
<dbReference type="InterPro" id="IPR036186">
    <property type="entry name" value="Serpin_sf"/>
</dbReference>
<dbReference type="Proteomes" id="UP001244341">
    <property type="component" value="Chromosome 5b"/>
</dbReference>
<dbReference type="PROSITE" id="PS00284">
    <property type="entry name" value="SERPIN"/>
    <property type="match status" value="1"/>
</dbReference>
<dbReference type="InterPro" id="IPR000215">
    <property type="entry name" value="Serpin_fam"/>
</dbReference>
<dbReference type="PANTHER" id="PTHR11461">
    <property type="entry name" value="SERINE PROTEASE INHIBITOR, SERPIN"/>
    <property type="match status" value="1"/>
</dbReference>
<dbReference type="InterPro" id="IPR023795">
    <property type="entry name" value="Serpin_CS"/>
</dbReference>
<dbReference type="PANTHER" id="PTHR11461:SF211">
    <property type="entry name" value="GH10112P-RELATED"/>
    <property type="match status" value="1"/>
</dbReference>